<evidence type="ECO:0008006" key="4">
    <source>
        <dbReference type="Google" id="ProtNLM"/>
    </source>
</evidence>
<evidence type="ECO:0000313" key="3">
    <source>
        <dbReference type="Proteomes" id="UP001500359"/>
    </source>
</evidence>
<keyword evidence="3" id="KW-1185">Reference proteome</keyword>
<keyword evidence="1" id="KW-0472">Membrane</keyword>
<sequence>MKPFQNIYFDKKNHRFSIFIDPSGALSFVYWHVLKKHGFRMLEADQFVQAELSPPNKAKIRRGLGFESLALMPAASFQATEFTIYRHQCFDQKDLLELTSKANHKAVFIECEFSEIELEGHVFKDSLAFLDCTFKQNFRLLHTKIYGDVWLPNCTFKQHFSLKESSILGDVHLESSNFTGTGGASFRGIHAQNVFLDLGVAGGQDLFWLNEMVIENTLSIGGSFQNEIQILGHQDADEECGVESTIGHIQIGVELYEFENANRTHISSPLRLNGFKTLGTIQIRNLKAERFECIDLSAELLSLHNVNVETDMVLQSNDVGHTPCVNSAGIQLTDCSIGRHLKIQDNQFSGALSLNGSAVSENTYLENNDYCQHSKLDIRRFTASRVLISPADFLTRYAPFRIFSPKEFSLLQHSNKEELGDQYCALKNWLADSGRMELEDMAYFHMRQCYQNKVAVRALFGGAFGWGVRLSNIGVSCGILILLFGAIFSVIDEKIMILKALSLSTQSFISSFFGKWDDYQPDGLLSNLVTLESVIGVILITVFVGAYIRKLLR</sequence>
<feature type="transmembrane region" description="Helical" evidence="1">
    <location>
        <begin position="498"/>
        <end position="516"/>
    </location>
</feature>
<proteinExistence type="predicted"/>
<protein>
    <recommendedName>
        <fullName evidence="4">Pentapeptide repeat-containing protein</fullName>
    </recommendedName>
</protein>
<name>A0ABN1LQA7_9ALTE</name>
<gene>
    <name evidence="2" type="ORF">GCM10009114_30540</name>
</gene>
<keyword evidence="1" id="KW-0812">Transmembrane</keyword>
<comment type="caution">
    <text evidence="2">The sequence shown here is derived from an EMBL/GenBank/DDBJ whole genome shotgun (WGS) entry which is preliminary data.</text>
</comment>
<evidence type="ECO:0000313" key="2">
    <source>
        <dbReference type="EMBL" id="GAA0858958.1"/>
    </source>
</evidence>
<accession>A0ABN1LQA7</accession>
<organism evidence="2 3">
    <name type="scientific">Aliiglaciecola litoralis</name>
    <dbReference type="NCBI Taxonomy" id="582857"/>
    <lineage>
        <taxon>Bacteria</taxon>
        <taxon>Pseudomonadati</taxon>
        <taxon>Pseudomonadota</taxon>
        <taxon>Gammaproteobacteria</taxon>
        <taxon>Alteromonadales</taxon>
        <taxon>Alteromonadaceae</taxon>
        <taxon>Aliiglaciecola</taxon>
    </lineage>
</organism>
<dbReference type="RefSeq" id="WP_343861511.1">
    <property type="nucleotide sequence ID" value="NZ_BAAAFD010000010.1"/>
</dbReference>
<dbReference type="EMBL" id="BAAAFD010000010">
    <property type="protein sequence ID" value="GAA0858958.1"/>
    <property type="molecule type" value="Genomic_DNA"/>
</dbReference>
<reference evidence="2 3" key="1">
    <citation type="journal article" date="2019" name="Int. J. Syst. Evol. Microbiol.">
        <title>The Global Catalogue of Microorganisms (GCM) 10K type strain sequencing project: providing services to taxonomists for standard genome sequencing and annotation.</title>
        <authorList>
            <consortium name="The Broad Institute Genomics Platform"/>
            <consortium name="The Broad Institute Genome Sequencing Center for Infectious Disease"/>
            <person name="Wu L."/>
            <person name="Ma J."/>
        </authorList>
    </citation>
    <scope>NUCLEOTIDE SEQUENCE [LARGE SCALE GENOMIC DNA]</scope>
    <source>
        <strain evidence="2 3">JCM 15896</strain>
    </source>
</reference>
<dbReference type="Proteomes" id="UP001500359">
    <property type="component" value="Unassembled WGS sequence"/>
</dbReference>
<evidence type="ECO:0000256" key="1">
    <source>
        <dbReference type="SAM" id="Phobius"/>
    </source>
</evidence>
<feature type="transmembrane region" description="Helical" evidence="1">
    <location>
        <begin position="473"/>
        <end position="491"/>
    </location>
</feature>
<feature type="transmembrane region" description="Helical" evidence="1">
    <location>
        <begin position="528"/>
        <end position="548"/>
    </location>
</feature>
<keyword evidence="1" id="KW-1133">Transmembrane helix</keyword>